<dbReference type="Pfam" id="PF12796">
    <property type="entry name" value="Ank_2"/>
    <property type="match status" value="1"/>
</dbReference>
<dbReference type="InterPro" id="IPR002110">
    <property type="entry name" value="Ankyrin_rpt"/>
</dbReference>
<feature type="repeat" description="ANK" evidence="3">
    <location>
        <begin position="81"/>
        <end position="113"/>
    </location>
</feature>
<dbReference type="PROSITE" id="PS50297">
    <property type="entry name" value="ANK_REP_REGION"/>
    <property type="match status" value="1"/>
</dbReference>
<evidence type="ECO:0000313" key="5">
    <source>
        <dbReference type="Proteomes" id="UP000749559"/>
    </source>
</evidence>
<sequence length="380" mass="43027">MDISKSLVDINSQLHSALYFKNAEKLVELLNNGADPNYVHEDVAIFLHAVFCAYHFVSLADYECVKILLNFGADPNVINPGGMTPLKAAIALNDPNMVEILLQNGANVSHPKTSISEFLAKLPAWSELHYGKVVILWDSDNTYNENDFFKSPIHIAIDNRVRHFKETDVNAKYGEMYLKDNAKIVEILARHGAKLAVNGSTHNSDLKYAGIGLTSCAYVQLTAAASSSNPIGEELESIDRSATALFERDIEFYIQLLRIGVIPYPYKGILKLYVQYKTGKLTKTLSDITLKILESLVPPYVTLIEKNYQLISKAEKIKFELINQTVPSLGNIARMNIRRCLIETERKVNIMNLEERIKELEVPNELKYYLWYYDLLAFLE</sequence>
<dbReference type="Gene3D" id="1.25.40.20">
    <property type="entry name" value="Ankyrin repeat-containing domain"/>
    <property type="match status" value="1"/>
</dbReference>
<dbReference type="EMBL" id="CAIIXF020000012">
    <property type="protein sequence ID" value="CAH1800740.1"/>
    <property type="molecule type" value="Genomic_DNA"/>
</dbReference>
<gene>
    <name evidence="4" type="ORF">OFUS_LOCUS24589</name>
</gene>
<protein>
    <recommendedName>
        <fullName evidence="6">Ankyrin repeat protein</fullName>
    </recommendedName>
</protein>
<dbReference type="SUPFAM" id="SSF48403">
    <property type="entry name" value="Ankyrin repeat"/>
    <property type="match status" value="1"/>
</dbReference>
<evidence type="ECO:0008006" key="6">
    <source>
        <dbReference type="Google" id="ProtNLM"/>
    </source>
</evidence>
<keyword evidence="5" id="KW-1185">Reference proteome</keyword>
<dbReference type="OrthoDB" id="9995210at2759"/>
<proteinExistence type="predicted"/>
<organism evidence="4 5">
    <name type="scientific">Owenia fusiformis</name>
    <name type="common">Polychaete worm</name>
    <dbReference type="NCBI Taxonomy" id="6347"/>
    <lineage>
        <taxon>Eukaryota</taxon>
        <taxon>Metazoa</taxon>
        <taxon>Spiralia</taxon>
        <taxon>Lophotrochozoa</taxon>
        <taxon>Annelida</taxon>
        <taxon>Polychaeta</taxon>
        <taxon>Sedentaria</taxon>
        <taxon>Canalipalpata</taxon>
        <taxon>Sabellida</taxon>
        <taxon>Oweniida</taxon>
        <taxon>Oweniidae</taxon>
        <taxon>Owenia</taxon>
    </lineage>
</organism>
<evidence type="ECO:0000256" key="2">
    <source>
        <dbReference type="ARBA" id="ARBA00023043"/>
    </source>
</evidence>
<dbReference type="PANTHER" id="PTHR24134">
    <property type="entry name" value="ANKYRIN REPEAT-CONTAINING PROTEIN DDB_G0279043"/>
    <property type="match status" value="1"/>
</dbReference>
<evidence type="ECO:0000313" key="4">
    <source>
        <dbReference type="EMBL" id="CAH1800740.1"/>
    </source>
</evidence>
<dbReference type="Proteomes" id="UP000749559">
    <property type="component" value="Unassembled WGS sequence"/>
</dbReference>
<name>A0A8S4Q497_OWEFU</name>
<dbReference type="InterPro" id="IPR036770">
    <property type="entry name" value="Ankyrin_rpt-contain_sf"/>
</dbReference>
<dbReference type="AlphaFoldDB" id="A0A8S4Q497"/>
<dbReference type="PANTHER" id="PTHR24134:SF9">
    <property type="entry name" value="ANKYRIN REPEAT AND SOCS BOX PROTEIN 8"/>
    <property type="match status" value="1"/>
</dbReference>
<comment type="caution">
    <text evidence="4">The sequence shown here is derived from an EMBL/GenBank/DDBJ whole genome shotgun (WGS) entry which is preliminary data.</text>
</comment>
<evidence type="ECO:0000256" key="1">
    <source>
        <dbReference type="ARBA" id="ARBA00022737"/>
    </source>
</evidence>
<dbReference type="SMART" id="SM00248">
    <property type="entry name" value="ANK"/>
    <property type="match status" value="4"/>
</dbReference>
<reference evidence="4" key="1">
    <citation type="submission" date="2022-03" db="EMBL/GenBank/DDBJ databases">
        <authorList>
            <person name="Martin C."/>
        </authorList>
    </citation>
    <scope>NUCLEOTIDE SEQUENCE</scope>
</reference>
<keyword evidence="1" id="KW-0677">Repeat</keyword>
<dbReference type="PROSITE" id="PS50088">
    <property type="entry name" value="ANK_REPEAT"/>
    <property type="match status" value="1"/>
</dbReference>
<accession>A0A8S4Q497</accession>
<keyword evidence="2 3" id="KW-0040">ANK repeat</keyword>
<evidence type="ECO:0000256" key="3">
    <source>
        <dbReference type="PROSITE-ProRule" id="PRU00023"/>
    </source>
</evidence>